<dbReference type="GO" id="GO:0006790">
    <property type="term" value="P:sulfur compound metabolic process"/>
    <property type="evidence" value="ECO:0007669"/>
    <property type="project" value="TreeGrafter"/>
</dbReference>
<dbReference type="PANTHER" id="PTHR10704">
    <property type="entry name" value="CARBOHYDRATE SULFOTRANSFERASE"/>
    <property type="match status" value="1"/>
</dbReference>
<comment type="caution">
    <text evidence="1">The sequence shown here is derived from an EMBL/GenBank/DDBJ whole genome shotgun (WGS) entry which is preliminary data.</text>
</comment>
<protein>
    <recommendedName>
        <fullName evidence="3">Sulfotransferase domain protein</fullName>
    </recommendedName>
</protein>
<gene>
    <name evidence="1" type="ORF">SCARUB_04287</name>
</gene>
<dbReference type="EMBL" id="MAYW01000200">
    <property type="protein sequence ID" value="ODS30606.1"/>
    <property type="molecule type" value="Genomic_DNA"/>
</dbReference>
<name>A0A1E3X4M4_9BACT</name>
<evidence type="ECO:0000313" key="1">
    <source>
        <dbReference type="EMBL" id="ODS30606.1"/>
    </source>
</evidence>
<organism evidence="1 2">
    <name type="scientific">Candidatus Scalindua rubra</name>
    <dbReference type="NCBI Taxonomy" id="1872076"/>
    <lineage>
        <taxon>Bacteria</taxon>
        <taxon>Pseudomonadati</taxon>
        <taxon>Planctomycetota</taxon>
        <taxon>Candidatus Brocadiia</taxon>
        <taxon>Candidatus Brocadiales</taxon>
        <taxon>Candidatus Scalinduaceae</taxon>
        <taxon>Candidatus Scalindua</taxon>
    </lineage>
</organism>
<dbReference type="SUPFAM" id="SSF52540">
    <property type="entry name" value="P-loop containing nucleoside triphosphate hydrolases"/>
    <property type="match status" value="1"/>
</dbReference>
<evidence type="ECO:0008006" key="3">
    <source>
        <dbReference type="Google" id="ProtNLM"/>
    </source>
</evidence>
<dbReference type="PANTHER" id="PTHR10704:SF44">
    <property type="entry name" value="LD35051P-RELATED"/>
    <property type="match status" value="1"/>
</dbReference>
<proteinExistence type="predicted"/>
<sequence>MRGCIAILNWVGFFDINNLVSQRPLIDTFSEDIPKDLWVTAESNSVVSFALLWKLMARVIYEQNLSQNELLVVRHEDLIDEPVKISKKICKHLEVTFTRRMEKYIDQTTHGARVENPEGKVHSFTRDSRVLKNVWRTKLKKKEYYLLKNIIGDDIRKFGYDW</sequence>
<dbReference type="AlphaFoldDB" id="A0A1E3X4M4"/>
<dbReference type="InterPro" id="IPR027417">
    <property type="entry name" value="P-loop_NTPase"/>
</dbReference>
<accession>A0A1E3X4M4</accession>
<dbReference type="GO" id="GO:0001517">
    <property type="term" value="F:N-acetylglucosamine 6-O-sulfotransferase activity"/>
    <property type="evidence" value="ECO:0007669"/>
    <property type="project" value="TreeGrafter"/>
</dbReference>
<reference evidence="1 2" key="1">
    <citation type="submission" date="2016-07" db="EMBL/GenBank/DDBJ databases">
        <title>Draft genome of Scalindua rubra, obtained from a brine-seawater interface in the Red Sea, sheds light on salt adaptation in anammox bacteria.</title>
        <authorList>
            <person name="Speth D.R."/>
            <person name="Lagkouvardos I."/>
            <person name="Wang Y."/>
            <person name="Qian P.-Y."/>
            <person name="Dutilh B.E."/>
            <person name="Jetten M.S."/>
        </authorList>
    </citation>
    <scope>NUCLEOTIDE SEQUENCE [LARGE SCALE GENOMIC DNA]</scope>
    <source>
        <strain evidence="1">BSI-1</strain>
    </source>
</reference>
<evidence type="ECO:0000313" key="2">
    <source>
        <dbReference type="Proteomes" id="UP000094056"/>
    </source>
</evidence>
<dbReference type="Gene3D" id="3.40.50.300">
    <property type="entry name" value="P-loop containing nucleotide triphosphate hydrolases"/>
    <property type="match status" value="1"/>
</dbReference>
<dbReference type="Proteomes" id="UP000094056">
    <property type="component" value="Unassembled WGS sequence"/>
</dbReference>
<dbReference type="InterPro" id="IPR051135">
    <property type="entry name" value="Gal/GlcNAc/GalNAc_ST"/>
</dbReference>
<dbReference type="GO" id="GO:0006044">
    <property type="term" value="P:N-acetylglucosamine metabolic process"/>
    <property type="evidence" value="ECO:0007669"/>
    <property type="project" value="TreeGrafter"/>
</dbReference>